<feature type="coiled-coil region" evidence="1">
    <location>
        <begin position="669"/>
        <end position="995"/>
    </location>
</feature>
<organism evidence="4">
    <name type="scientific">Thelazia callipaeda</name>
    <name type="common">Oriental eyeworm</name>
    <name type="synonym">Parasitic nematode</name>
    <dbReference type="NCBI Taxonomy" id="103827"/>
    <lineage>
        <taxon>Eukaryota</taxon>
        <taxon>Metazoa</taxon>
        <taxon>Ecdysozoa</taxon>
        <taxon>Nematoda</taxon>
        <taxon>Chromadorea</taxon>
        <taxon>Rhabditida</taxon>
        <taxon>Spirurina</taxon>
        <taxon>Spiruromorpha</taxon>
        <taxon>Thelazioidea</taxon>
        <taxon>Thelaziidae</taxon>
        <taxon>Thelazia</taxon>
    </lineage>
</organism>
<keyword evidence="1" id="KW-0175">Coiled coil</keyword>
<accession>A0A0N5CNS6</accession>
<dbReference type="WBParaSite" id="TCLT_0000184801-mRNA-1">
    <property type="protein sequence ID" value="TCLT_0000184801-mRNA-1"/>
    <property type="gene ID" value="TCLT_0000184801"/>
</dbReference>
<dbReference type="STRING" id="103827.A0A0N5CNS6"/>
<reference evidence="4" key="1">
    <citation type="submission" date="2016-04" db="UniProtKB">
        <authorList>
            <consortium name="WormBaseParasite"/>
        </authorList>
    </citation>
    <scope>IDENTIFICATION</scope>
</reference>
<keyword evidence="3" id="KW-1185">Reference proteome</keyword>
<dbReference type="OMA" id="WTIRISE"/>
<feature type="coiled-coil region" evidence="1">
    <location>
        <begin position="501"/>
        <end position="640"/>
    </location>
</feature>
<dbReference type="PANTHER" id="PTHR23159:SF61">
    <property type="entry name" value="LIN-5 (FIVE) INTERACTING PROTEIN"/>
    <property type="match status" value="1"/>
</dbReference>
<dbReference type="SUPFAM" id="SSF57997">
    <property type="entry name" value="Tropomyosin"/>
    <property type="match status" value="1"/>
</dbReference>
<dbReference type="OrthoDB" id="5835755at2759"/>
<dbReference type="Proteomes" id="UP000276776">
    <property type="component" value="Unassembled WGS sequence"/>
</dbReference>
<feature type="coiled-coil region" evidence="1">
    <location>
        <begin position="7"/>
        <end position="310"/>
    </location>
</feature>
<name>A0A0N5CNS6_THECL</name>
<feature type="coiled-coil region" evidence="1">
    <location>
        <begin position="396"/>
        <end position="440"/>
    </location>
</feature>
<proteinExistence type="predicted"/>
<sequence>DEFERKIRDFEDQLVEHNREIQQRETEIAELKHKHQVEIDQLRAEISHLLDKYQNDLDDEKDQYNKNLESVKLVEDELRNRLTDAEKKLAEARNRENQLERHNLELKGNYDQVLAQVQKLKDDLDDARQDAQNEIQKWKTDAYEVQSQMKTVETENNALKAQLMAVNERAESLNKIVNEQNAKIRDRKFFFYIHVNMQVRRLEEEISDLKSTALTRESDVESALGRLRSVEEQFAALQSEHSKTCNELDVLQREYDLLRSTNTNQESELERLKRKIQQCEVVVKEQKNVLDHQKAERERLQNAYREKIKQLDHFTQLVQSFDTKMKKMRQDLRDTSDKFIAADTERNALHSEVTKLQHELQFGKDQMVRKTDEYQSSLEDLANAHRVAEDGRLNALQELESRKYEMADLKSRLENTEQRLTSLQQDYNKIENERDIMADSLRRFYFVTTHAATLHRIKAGVDHDQTTDKEIIRSVPFPSVDFTSGGRGGAATINIGETLDINQLENTLQTLIGRIEKLECERNEYREALDRLKKKTSDTHTTIHKRETHYKTIEENMTEMEEEKRVLEVRLTSAKHLLRSQEEALKQRDEERRQLKAKMVAFDLEARGKDAQLRHLNEQIKNLRNDLETAQADLRILREHEERWDTNRFQLESKLRDKESETQRLTLLQSNLESEKQILDEKVKELSGQLQLSEIKCTDMKEDIERLKRELSKAETIEIELRKTSDFQLKTINEYQILRDQVTGVQNDLINANNQKQQLEHELVTVRGELRDYKQHLHESASRVSDLQRQLQDAFAEKNRLEERVLTFEKTISSQRSTEDDLRKQIEACKSERHTLKREFDEVQRRLGQWENEKRIMVGQLDNIKRERAALTKKIEMLENEKRRTDIAIRETALQREAIEKSLNAMERENKELYKNCAQLQKQIAQLELENGNRIMEISNKQREEQDKQMLRMRNEKIQIERIIENRERTQQNRIKQLENQLTIMREQLDNERRRRRDYVDRCLAGDIGRLGGGYLGLRNGFHSAGILPHLGEDYLTGTTRFIRSTFVSNPLTPPLGASTPTQYQDVMHRESHISNSSHHSLLVESDMIDGSKVEILAPSQEIEEKQPKTVIVMKASKLKNNITSKVGLHRDH</sequence>
<dbReference type="AlphaFoldDB" id="A0A0N5CNS6"/>
<dbReference type="SUPFAM" id="SSF90257">
    <property type="entry name" value="Myosin rod fragments"/>
    <property type="match status" value="1"/>
</dbReference>
<reference evidence="2 3" key="2">
    <citation type="submission" date="2018-11" db="EMBL/GenBank/DDBJ databases">
        <authorList>
            <consortium name="Pathogen Informatics"/>
        </authorList>
    </citation>
    <scope>NUCLEOTIDE SEQUENCE [LARGE SCALE GENOMIC DNA]</scope>
</reference>
<evidence type="ECO:0000313" key="2">
    <source>
        <dbReference type="EMBL" id="VDM97501.1"/>
    </source>
</evidence>
<evidence type="ECO:0000313" key="4">
    <source>
        <dbReference type="WBParaSite" id="TCLT_0000184801-mRNA-1"/>
    </source>
</evidence>
<dbReference type="Gene3D" id="1.10.287.1490">
    <property type="match status" value="2"/>
</dbReference>
<dbReference type="PANTHER" id="PTHR23159">
    <property type="entry name" value="CENTROSOMAL PROTEIN 2"/>
    <property type="match status" value="1"/>
</dbReference>
<protein>
    <submittedName>
        <fullName evidence="4">Myosin_tail_1 domain-containing protein</fullName>
    </submittedName>
</protein>
<evidence type="ECO:0000313" key="3">
    <source>
        <dbReference type="Proteomes" id="UP000276776"/>
    </source>
</evidence>
<evidence type="ECO:0000256" key="1">
    <source>
        <dbReference type="SAM" id="Coils"/>
    </source>
</evidence>
<dbReference type="EMBL" id="UYYF01000287">
    <property type="protein sequence ID" value="VDM97501.1"/>
    <property type="molecule type" value="Genomic_DNA"/>
</dbReference>
<gene>
    <name evidence="2" type="ORF">TCLT_LOCUS1849</name>
</gene>